<dbReference type="EMBL" id="UINC01190401">
    <property type="protein sequence ID" value="SVE04545.1"/>
    <property type="molecule type" value="Genomic_DNA"/>
</dbReference>
<name>A0A383ABI8_9ZZZZ</name>
<reference evidence="1" key="1">
    <citation type="submission" date="2018-05" db="EMBL/GenBank/DDBJ databases">
        <authorList>
            <person name="Lanie J.A."/>
            <person name="Ng W.-L."/>
            <person name="Kazmierczak K.M."/>
            <person name="Andrzejewski T.M."/>
            <person name="Davidsen T.M."/>
            <person name="Wayne K.J."/>
            <person name="Tettelin H."/>
            <person name="Glass J.I."/>
            <person name="Rusch D."/>
            <person name="Podicherti R."/>
            <person name="Tsui H.-C.T."/>
            <person name="Winkler M.E."/>
        </authorList>
    </citation>
    <scope>NUCLEOTIDE SEQUENCE</scope>
</reference>
<organism evidence="1">
    <name type="scientific">marine metagenome</name>
    <dbReference type="NCBI Taxonomy" id="408172"/>
    <lineage>
        <taxon>unclassified sequences</taxon>
        <taxon>metagenomes</taxon>
        <taxon>ecological metagenomes</taxon>
    </lineage>
</organism>
<gene>
    <name evidence="1" type="ORF">METZ01_LOCUS457399</name>
</gene>
<proteinExistence type="predicted"/>
<sequence length="43" mass="4974">MASKFKKLIYINKLKIKSLQSAMQIKLRARTSGKSKPRKINLL</sequence>
<protein>
    <submittedName>
        <fullName evidence="1">Uncharacterized protein</fullName>
    </submittedName>
</protein>
<accession>A0A383ABI8</accession>
<dbReference type="AlphaFoldDB" id="A0A383ABI8"/>
<evidence type="ECO:0000313" key="1">
    <source>
        <dbReference type="EMBL" id="SVE04545.1"/>
    </source>
</evidence>